<dbReference type="PATRIC" id="fig|1359199.3.peg.1542"/>
<dbReference type="AlphaFoldDB" id="A0A0F3PJF6"/>
<protein>
    <submittedName>
        <fullName evidence="1">Uncharacterized protein</fullName>
    </submittedName>
</protein>
<reference evidence="1 2" key="1">
    <citation type="submission" date="2015-01" db="EMBL/GenBank/DDBJ databases">
        <title>Genome Sequencing of Rickettsiales.</title>
        <authorList>
            <person name="Daugherty S.C."/>
            <person name="Su Q."/>
            <person name="Abolude K."/>
            <person name="Beier-Sexton M."/>
            <person name="Carlyon J.A."/>
            <person name="Carter R."/>
            <person name="Day N.P."/>
            <person name="Dumler S.J."/>
            <person name="Dyachenko V."/>
            <person name="Godinez A."/>
            <person name="Kurtti T.J."/>
            <person name="Lichay M."/>
            <person name="Mullins K.E."/>
            <person name="Ott S."/>
            <person name="Pappas-Brown V."/>
            <person name="Paris D.H."/>
            <person name="Patel P."/>
            <person name="Richards A.L."/>
            <person name="Sadzewicz L."/>
            <person name="Sears K."/>
            <person name="Seidman D."/>
            <person name="Sengamalay N."/>
            <person name="Stenos J."/>
            <person name="Tallon L.J."/>
            <person name="Vincent G."/>
            <person name="Fraser C.M."/>
            <person name="Munderloh U."/>
            <person name="Dunning-Hotopp J.C."/>
        </authorList>
    </citation>
    <scope>NUCLEOTIDE SEQUENCE [LARGE SCALE GENOMIC DNA]</scope>
    <source>
        <strain evidence="1 2">Ect</strain>
    </source>
</reference>
<name>A0A0F3PJF6_RICRH</name>
<proteinExistence type="predicted"/>
<dbReference type="EMBL" id="LAOC01000001">
    <property type="protein sequence ID" value="KJV79334.1"/>
    <property type="molecule type" value="Genomic_DNA"/>
</dbReference>
<comment type="caution">
    <text evidence="1">The sequence shown here is derived from an EMBL/GenBank/DDBJ whole genome shotgun (WGS) entry which is preliminary data.</text>
</comment>
<gene>
    <name evidence="1" type="ORF">RMAECT_1557</name>
</gene>
<accession>A0A0F3PJF6</accession>
<sequence length="38" mass="4774">MLKKYSVPNYWLWEVFITAKSRQKQYNLHTQKLRLLFT</sequence>
<organism evidence="1 2">
    <name type="scientific">Rickettsia rhipicephali str. Ect</name>
    <dbReference type="NCBI Taxonomy" id="1359199"/>
    <lineage>
        <taxon>Bacteria</taxon>
        <taxon>Pseudomonadati</taxon>
        <taxon>Pseudomonadota</taxon>
        <taxon>Alphaproteobacteria</taxon>
        <taxon>Rickettsiales</taxon>
        <taxon>Rickettsiaceae</taxon>
        <taxon>Rickettsieae</taxon>
        <taxon>Rickettsia</taxon>
        <taxon>spotted fever group</taxon>
    </lineage>
</organism>
<dbReference type="Proteomes" id="UP000033591">
    <property type="component" value="Unassembled WGS sequence"/>
</dbReference>
<evidence type="ECO:0000313" key="2">
    <source>
        <dbReference type="Proteomes" id="UP000033591"/>
    </source>
</evidence>
<evidence type="ECO:0000313" key="1">
    <source>
        <dbReference type="EMBL" id="KJV79334.1"/>
    </source>
</evidence>